<dbReference type="Pfam" id="PF00023">
    <property type="entry name" value="Ank"/>
    <property type="match status" value="1"/>
</dbReference>
<evidence type="ECO:0000256" key="3">
    <source>
        <dbReference type="PROSITE-ProRule" id="PRU00023"/>
    </source>
</evidence>
<evidence type="ECO:0000256" key="1">
    <source>
        <dbReference type="ARBA" id="ARBA00022737"/>
    </source>
</evidence>
<keyword evidence="4" id="KW-0175">Coiled coil</keyword>
<dbReference type="AlphaFoldDB" id="A0A7S3JSN4"/>
<dbReference type="InterPro" id="IPR002110">
    <property type="entry name" value="Ankyrin_rpt"/>
</dbReference>
<feature type="repeat" description="ANK" evidence="3">
    <location>
        <begin position="209"/>
        <end position="241"/>
    </location>
</feature>
<dbReference type="PANTHER" id="PTHR24134">
    <property type="entry name" value="ANKYRIN REPEAT-CONTAINING PROTEIN DDB_G0279043"/>
    <property type="match status" value="1"/>
</dbReference>
<evidence type="ECO:0000256" key="5">
    <source>
        <dbReference type="SAM" id="MobiDB-lite"/>
    </source>
</evidence>
<keyword evidence="1" id="KW-0677">Repeat</keyword>
<reference evidence="6" key="1">
    <citation type="submission" date="2021-01" db="EMBL/GenBank/DDBJ databases">
        <authorList>
            <person name="Corre E."/>
            <person name="Pelletier E."/>
            <person name="Niang G."/>
            <person name="Scheremetjew M."/>
            <person name="Finn R."/>
            <person name="Kale V."/>
            <person name="Holt S."/>
            <person name="Cochrane G."/>
            <person name="Meng A."/>
            <person name="Brown T."/>
            <person name="Cohen L."/>
        </authorList>
    </citation>
    <scope>NUCLEOTIDE SEQUENCE</scope>
    <source>
        <strain evidence="6">CCMP1510</strain>
    </source>
</reference>
<feature type="region of interest" description="Disordered" evidence="5">
    <location>
        <begin position="1"/>
        <end position="26"/>
    </location>
</feature>
<feature type="coiled-coil region" evidence="4">
    <location>
        <begin position="121"/>
        <end position="158"/>
    </location>
</feature>
<accession>A0A7S3JSN4</accession>
<dbReference type="PANTHER" id="PTHR24134:SF9">
    <property type="entry name" value="ANKYRIN REPEAT AND SOCS BOX PROTEIN 8"/>
    <property type="match status" value="1"/>
</dbReference>
<dbReference type="SUPFAM" id="SSF48403">
    <property type="entry name" value="Ankyrin repeat"/>
    <property type="match status" value="1"/>
</dbReference>
<organism evidence="6">
    <name type="scientific">Aureoumbra lagunensis</name>
    <dbReference type="NCBI Taxonomy" id="44058"/>
    <lineage>
        <taxon>Eukaryota</taxon>
        <taxon>Sar</taxon>
        <taxon>Stramenopiles</taxon>
        <taxon>Ochrophyta</taxon>
        <taxon>Pelagophyceae</taxon>
        <taxon>Pelagomonadales</taxon>
        <taxon>Aureoumbra</taxon>
    </lineage>
</organism>
<dbReference type="EMBL" id="HBIJ01003313">
    <property type="protein sequence ID" value="CAE0361564.1"/>
    <property type="molecule type" value="Transcribed_RNA"/>
</dbReference>
<feature type="region of interest" description="Disordered" evidence="5">
    <location>
        <begin position="293"/>
        <end position="318"/>
    </location>
</feature>
<keyword evidence="2 3" id="KW-0040">ANK repeat</keyword>
<evidence type="ECO:0000313" key="6">
    <source>
        <dbReference type="EMBL" id="CAE0361564.1"/>
    </source>
</evidence>
<evidence type="ECO:0000256" key="4">
    <source>
        <dbReference type="SAM" id="Coils"/>
    </source>
</evidence>
<dbReference type="Gene3D" id="1.25.40.20">
    <property type="entry name" value="Ankyrin repeat-containing domain"/>
    <property type="match status" value="1"/>
</dbReference>
<dbReference type="InterPro" id="IPR036770">
    <property type="entry name" value="Ankyrin_rpt-contain_sf"/>
</dbReference>
<evidence type="ECO:0000256" key="2">
    <source>
        <dbReference type="ARBA" id="ARBA00023043"/>
    </source>
</evidence>
<name>A0A7S3JSN4_9STRA</name>
<proteinExistence type="predicted"/>
<feature type="compositionally biased region" description="Basic and acidic residues" evidence="5">
    <location>
        <begin position="14"/>
        <end position="24"/>
    </location>
</feature>
<dbReference type="PROSITE" id="PS50088">
    <property type="entry name" value="ANK_REPEAT"/>
    <property type="match status" value="1"/>
</dbReference>
<sequence length="318" mass="36142">MASKYPIPGTAVAAEEKREKEEGKRRKALKLRVDEIGKKYGKNIRQKCHQAEVEWQIELQRRVGGTISKTGAILHKMEDEAMLHEKERMGLDWRQHIKRQKKNEKLNQLLLKPPDIDDGEYIGERTEIQRQNDQIADAEEAALAAEAARAALEAAALEIKWWQYVLEFNTERLEACLQAGYDRIDLAMPENITQKLKSAFSEKHSSGSHRNNPLHLAVRFGYVEMVEILLKYGADPNAENGLGDCPILLAWLFWNPAHAQQRDNLRQPEIQAQALNNENSTLRILKALLEHGARPNSPRSDMSTALHEAARRGPVQAV</sequence>
<dbReference type="PROSITE" id="PS50297">
    <property type="entry name" value="ANK_REP_REGION"/>
    <property type="match status" value="1"/>
</dbReference>
<dbReference type="SMART" id="SM00248">
    <property type="entry name" value="ANK"/>
    <property type="match status" value="1"/>
</dbReference>
<protein>
    <submittedName>
        <fullName evidence="6">Uncharacterized protein</fullName>
    </submittedName>
</protein>
<gene>
    <name evidence="6" type="ORF">ALAG00032_LOCUS2297</name>
</gene>